<name>A0A1S7S8W3_AGRTU</name>
<reference evidence="1 2" key="1">
    <citation type="submission" date="2016-01" db="EMBL/GenBank/DDBJ databases">
        <authorList>
            <person name="Oliw E.H."/>
        </authorList>
    </citation>
    <scope>NUCLEOTIDE SEQUENCE [LARGE SCALE GENOMIC DNA]</scope>
    <source>
        <strain evidence="1 2">Kerr 14</strain>
    </source>
</reference>
<protein>
    <submittedName>
        <fullName evidence="1">Uncharacterized protein</fullName>
    </submittedName>
</protein>
<proteinExistence type="predicted"/>
<dbReference type="Proteomes" id="UP000191897">
    <property type="component" value="Unassembled WGS sequence"/>
</dbReference>
<accession>A0A1S7S8W3</accession>
<sequence>MRQWTQTGTRTEYFGSLSLAYGELMYRRSMMLATSIWLNRRCGAQTCYASASRLVGYYKPTMEKSKECHW</sequence>
<evidence type="ECO:0000313" key="1">
    <source>
        <dbReference type="EMBL" id="CUX64347.1"/>
    </source>
</evidence>
<dbReference type="EMBL" id="FBWC01000031">
    <property type="protein sequence ID" value="CUX64347.1"/>
    <property type="molecule type" value="Genomic_DNA"/>
</dbReference>
<evidence type="ECO:0000313" key="2">
    <source>
        <dbReference type="Proteomes" id="UP000191897"/>
    </source>
</evidence>
<dbReference type="AlphaFoldDB" id="A0A1S7S8W3"/>
<gene>
    <name evidence="1" type="ORF">AGR4C_Lc90216</name>
</gene>
<organism evidence="1 2">
    <name type="scientific">Agrobacterium tumefaciens str. Kerr 14</name>
    <dbReference type="NCBI Taxonomy" id="1183424"/>
    <lineage>
        <taxon>Bacteria</taxon>
        <taxon>Pseudomonadati</taxon>
        <taxon>Pseudomonadota</taxon>
        <taxon>Alphaproteobacteria</taxon>
        <taxon>Hyphomicrobiales</taxon>
        <taxon>Rhizobiaceae</taxon>
        <taxon>Rhizobium/Agrobacterium group</taxon>
        <taxon>Agrobacterium</taxon>
        <taxon>Agrobacterium tumefaciens complex</taxon>
    </lineage>
</organism>